<feature type="transmembrane region" description="Helical" evidence="1">
    <location>
        <begin position="27"/>
        <end position="45"/>
    </location>
</feature>
<evidence type="ECO:0000313" key="3">
    <source>
        <dbReference type="Proteomes" id="UP001415857"/>
    </source>
</evidence>
<evidence type="ECO:0000313" key="2">
    <source>
        <dbReference type="EMBL" id="KAK9272951.1"/>
    </source>
</evidence>
<dbReference type="InterPro" id="IPR044730">
    <property type="entry name" value="RNase_H-like_dom_plant"/>
</dbReference>
<keyword evidence="1" id="KW-0812">Transmembrane</keyword>
<dbReference type="PANTHER" id="PTHR47723:SF23">
    <property type="entry name" value="REVERSE TRANSCRIPTASE-LIKE PROTEIN"/>
    <property type="match status" value="1"/>
</dbReference>
<dbReference type="SUPFAM" id="SSF53098">
    <property type="entry name" value="Ribonuclease H-like"/>
    <property type="match status" value="1"/>
</dbReference>
<dbReference type="InterPro" id="IPR053151">
    <property type="entry name" value="RNase_H-like"/>
</dbReference>
<keyword evidence="1" id="KW-1133">Transmembrane helix</keyword>
<comment type="caution">
    <text evidence="2">The sequence shown here is derived from an EMBL/GenBank/DDBJ whole genome shotgun (WGS) entry which is preliminary data.</text>
</comment>
<accession>A0AAP0NJ63</accession>
<dbReference type="PANTHER" id="PTHR47723">
    <property type="entry name" value="OS05G0353850 PROTEIN"/>
    <property type="match status" value="1"/>
</dbReference>
<name>A0AAP0NJ63_LIQFO</name>
<proteinExistence type="predicted"/>
<gene>
    <name evidence="2" type="ORF">L1049_003330</name>
</gene>
<dbReference type="AlphaFoldDB" id="A0AAP0NJ63"/>
<dbReference type="Proteomes" id="UP001415857">
    <property type="component" value="Unassembled WGS sequence"/>
</dbReference>
<evidence type="ECO:0000256" key="1">
    <source>
        <dbReference type="SAM" id="Phobius"/>
    </source>
</evidence>
<dbReference type="CDD" id="cd06222">
    <property type="entry name" value="RNase_H_like"/>
    <property type="match status" value="1"/>
</dbReference>
<keyword evidence="3" id="KW-1185">Reference proteome</keyword>
<reference evidence="2 3" key="1">
    <citation type="journal article" date="2024" name="Plant J.">
        <title>Genome sequences and population genomics reveal climatic adaptation and genomic divergence between two closely related sweetgum species.</title>
        <authorList>
            <person name="Xu W.Q."/>
            <person name="Ren C.Q."/>
            <person name="Zhang X.Y."/>
            <person name="Comes H.P."/>
            <person name="Liu X.H."/>
            <person name="Li Y.G."/>
            <person name="Kettle C.J."/>
            <person name="Jalonen R."/>
            <person name="Gaisberger H."/>
            <person name="Ma Y.Z."/>
            <person name="Qiu Y.X."/>
        </authorList>
    </citation>
    <scope>NUCLEOTIDE SEQUENCE [LARGE SCALE GENOMIC DNA]</scope>
    <source>
        <strain evidence="2">Hangzhou</strain>
    </source>
</reference>
<protein>
    <submittedName>
        <fullName evidence="2">Uncharacterized protein</fullName>
    </submittedName>
</protein>
<keyword evidence="1" id="KW-0472">Membrane</keyword>
<organism evidence="2 3">
    <name type="scientific">Liquidambar formosana</name>
    <name type="common">Formosan gum</name>
    <dbReference type="NCBI Taxonomy" id="63359"/>
    <lineage>
        <taxon>Eukaryota</taxon>
        <taxon>Viridiplantae</taxon>
        <taxon>Streptophyta</taxon>
        <taxon>Embryophyta</taxon>
        <taxon>Tracheophyta</taxon>
        <taxon>Spermatophyta</taxon>
        <taxon>Magnoliopsida</taxon>
        <taxon>eudicotyledons</taxon>
        <taxon>Gunneridae</taxon>
        <taxon>Pentapetalae</taxon>
        <taxon>Saxifragales</taxon>
        <taxon>Altingiaceae</taxon>
        <taxon>Liquidambar</taxon>
    </lineage>
</organism>
<dbReference type="InterPro" id="IPR012337">
    <property type="entry name" value="RNaseH-like_sf"/>
</dbReference>
<dbReference type="EMBL" id="JBBPBK010000013">
    <property type="protein sequence ID" value="KAK9272951.1"/>
    <property type="molecule type" value="Genomic_DNA"/>
</dbReference>
<sequence length="174" mass="19312">MQLGVHGYSSISAFWDYVVTKKMSSQIHNLWVVVVMLGFSSIWLTRNKLRFEDIKPSLRKSVLHIRSLLRDIGKLSFGHMDNTQSDLLVLHSLGVSAIPKKAPIVSEVCWHPPSPIWLKLNIDGLAKGNPGPAVARGVFRNCRGFVKGIFSFNIGVQSAFYAKILAVILGIEQA</sequence>